<reference evidence="2 3" key="1">
    <citation type="submission" date="2017-06" db="EMBL/GenBank/DDBJ databases">
        <title>Ant-infecting Ophiocordyceps genomes reveal a high diversity of potential behavioral manipulation genes and a possible major role for enterotoxins.</title>
        <authorList>
            <person name="De Bekker C."/>
            <person name="Evans H.C."/>
            <person name="Brachmann A."/>
            <person name="Hughes D.P."/>
        </authorList>
    </citation>
    <scope>NUCLEOTIDE SEQUENCE [LARGE SCALE GENOMIC DNA]</scope>
    <source>
        <strain evidence="2 3">1348a</strain>
    </source>
</reference>
<evidence type="ECO:0000313" key="2">
    <source>
        <dbReference type="EMBL" id="PHH73729.1"/>
    </source>
</evidence>
<accession>A0A2C5XIL0</accession>
<organism evidence="2 3">
    <name type="scientific">Ophiocordyceps australis</name>
    <dbReference type="NCBI Taxonomy" id="1399860"/>
    <lineage>
        <taxon>Eukaryota</taxon>
        <taxon>Fungi</taxon>
        <taxon>Dikarya</taxon>
        <taxon>Ascomycota</taxon>
        <taxon>Pezizomycotina</taxon>
        <taxon>Sordariomycetes</taxon>
        <taxon>Hypocreomycetidae</taxon>
        <taxon>Hypocreales</taxon>
        <taxon>Ophiocordycipitaceae</taxon>
        <taxon>Ophiocordyceps</taxon>
    </lineage>
</organism>
<feature type="compositionally biased region" description="Basic residues" evidence="1">
    <location>
        <begin position="249"/>
        <end position="262"/>
    </location>
</feature>
<comment type="caution">
    <text evidence="2">The sequence shown here is derived from an EMBL/GenBank/DDBJ whole genome shotgun (WGS) entry which is preliminary data.</text>
</comment>
<feature type="compositionally biased region" description="Low complexity" evidence="1">
    <location>
        <begin position="296"/>
        <end position="311"/>
    </location>
</feature>
<dbReference type="AlphaFoldDB" id="A0A2C5XIL0"/>
<feature type="region of interest" description="Disordered" evidence="1">
    <location>
        <begin position="390"/>
        <end position="518"/>
    </location>
</feature>
<dbReference type="EMBL" id="NJEU01000482">
    <property type="protein sequence ID" value="PHH73729.1"/>
    <property type="molecule type" value="Genomic_DNA"/>
</dbReference>
<name>A0A2C5XIL0_9HYPO</name>
<feature type="compositionally biased region" description="Gly residues" evidence="1">
    <location>
        <begin position="506"/>
        <end position="518"/>
    </location>
</feature>
<gene>
    <name evidence="2" type="ORF">CDD82_5308</name>
</gene>
<feature type="compositionally biased region" description="Low complexity" evidence="1">
    <location>
        <begin position="400"/>
        <end position="409"/>
    </location>
</feature>
<proteinExistence type="predicted"/>
<keyword evidence="3" id="KW-1185">Reference proteome</keyword>
<feature type="compositionally biased region" description="Basic and acidic residues" evidence="1">
    <location>
        <begin position="432"/>
        <end position="441"/>
    </location>
</feature>
<dbReference type="OrthoDB" id="3249161at2759"/>
<sequence>MADFLASFGFGAQPDEAQSAPPACGSIEELQLRLGQIVAEKATDQRAEHVATTLHLGSDAQITLSLSATENGMLEGLNNLDPCLGGLASVDQGTDSSGEHTMRVVTAADVLCNQPLDKPILQTAVAKNIVSAIGTADGCEWLLREMSRASPGWIFTYICKDSCQQWTRQNKNKAVPIIGDYTQRDGDQTLMSRPAFDCRGNIKVSLHRDSPSISIKYQHTRLHKTVAQLAELFKPAPRQLPVRKEPKQKTPKKPASARKRRASGTPGEQAGSKPKRRRKSKQGKAQDSNGETGAVGPAHTEGGGEAAAMAGDKGRTESWSTPAAFPINVSHEEAARRKEVATKMLAEAGVDPESLSTDQFTIFSNQSPDLQKESLNMLVKYGAERLRIVHPANKDGSGSKGASASSAAATETRAPSSKPGPSGPLTTNELVPRGEDGHVQEKQASSPSKPRRNKTGKSRAACVECKSRKLKTDGLGCVYPPQRPRSSVKSNAIVGAEDEDEDQEGQGRGADGRGSGRI</sequence>
<evidence type="ECO:0000313" key="3">
    <source>
        <dbReference type="Proteomes" id="UP000224854"/>
    </source>
</evidence>
<dbReference type="Proteomes" id="UP000224854">
    <property type="component" value="Unassembled WGS sequence"/>
</dbReference>
<evidence type="ECO:0000256" key="1">
    <source>
        <dbReference type="SAM" id="MobiDB-lite"/>
    </source>
</evidence>
<protein>
    <submittedName>
        <fullName evidence="2">Uncharacterized protein</fullName>
    </submittedName>
</protein>
<feature type="compositionally biased region" description="Basic residues" evidence="1">
    <location>
        <begin position="273"/>
        <end position="282"/>
    </location>
</feature>
<feature type="region of interest" description="Disordered" evidence="1">
    <location>
        <begin position="233"/>
        <end position="327"/>
    </location>
</feature>